<organism evidence="6 7">
    <name type="scientific">Komagataeibacter europaeus</name>
    <name type="common">Gluconacetobacter europaeus</name>
    <dbReference type="NCBI Taxonomy" id="33995"/>
    <lineage>
        <taxon>Bacteria</taxon>
        <taxon>Pseudomonadati</taxon>
        <taxon>Pseudomonadota</taxon>
        <taxon>Alphaproteobacteria</taxon>
        <taxon>Acetobacterales</taxon>
        <taxon>Acetobacteraceae</taxon>
        <taxon>Komagataeibacter</taxon>
    </lineage>
</organism>
<reference evidence="6" key="1">
    <citation type="submission" date="2015-08" db="EMBL/GenBank/DDBJ databases">
        <title>Draft genome sequence of Komagataeibacter europaeus CECT 8546 a cellulose producer strain from vinegar produced by the traditional method.</title>
        <authorList>
            <person name="Poehlein A."/>
            <person name="Valera M.J."/>
            <person name="Haack F.S."/>
            <person name="Mas A."/>
            <person name="Daniel R."/>
            <person name="Streit W.R."/>
            <person name="Mateo E."/>
        </authorList>
    </citation>
    <scope>NUCLEOTIDE SEQUENCE [LARGE SCALE GENOMIC DNA]</scope>
    <source>
        <strain evidence="6">CECT 8546</strain>
    </source>
</reference>
<protein>
    <submittedName>
        <fullName evidence="6">Multidrug resistance protein MdtD</fullName>
    </submittedName>
</protein>
<dbReference type="PATRIC" id="fig|33995.3.peg.2729"/>
<keyword evidence="2 4" id="KW-1133">Transmembrane helix</keyword>
<evidence type="ECO:0000256" key="2">
    <source>
        <dbReference type="ARBA" id="ARBA00022989"/>
    </source>
</evidence>
<name>A0A0M0EFS7_KOMEU</name>
<dbReference type="Proteomes" id="UP000037566">
    <property type="component" value="Unassembled WGS sequence"/>
</dbReference>
<keyword evidence="3 4" id="KW-0472">Membrane</keyword>
<dbReference type="GO" id="GO:0022857">
    <property type="term" value="F:transmembrane transporter activity"/>
    <property type="evidence" value="ECO:0007669"/>
    <property type="project" value="InterPro"/>
</dbReference>
<gene>
    <name evidence="6" type="primary">mdtD</name>
    <name evidence="6" type="ORF">KOEU_24510</name>
</gene>
<dbReference type="PROSITE" id="PS50850">
    <property type="entry name" value="MFS"/>
    <property type="match status" value="1"/>
</dbReference>
<proteinExistence type="predicted"/>
<feature type="transmembrane region" description="Helical" evidence="4">
    <location>
        <begin position="55"/>
        <end position="76"/>
    </location>
</feature>
<comment type="caution">
    <text evidence="6">The sequence shown here is derived from an EMBL/GenBank/DDBJ whole genome shotgun (WGS) entry which is preliminary data.</text>
</comment>
<feature type="domain" description="Major facilitator superfamily (MFS) profile" evidence="5">
    <location>
        <begin position="1"/>
        <end position="83"/>
    </location>
</feature>
<dbReference type="EMBL" id="LHUQ01000015">
    <property type="protein sequence ID" value="KON64100.1"/>
    <property type="molecule type" value="Genomic_DNA"/>
</dbReference>
<evidence type="ECO:0000259" key="5">
    <source>
        <dbReference type="PROSITE" id="PS50850"/>
    </source>
</evidence>
<dbReference type="Gene3D" id="1.20.1720.10">
    <property type="entry name" value="Multidrug resistance protein D"/>
    <property type="match status" value="1"/>
</dbReference>
<evidence type="ECO:0000256" key="3">
    <source>
        <dbReference type="ARBA" id="ARBA00023136"/>
    </source>
</evidence>
<dbReference type="AlphaFoldDB" id="A0A0M0EFS7"/>
<sequence length="83" mass="8802">MAQMTVARVAGSHMPGLASAVTLPVLRVPLLGPVVAGAILSVASWRWIFLLNLPFGLRCVFHVLLFLATLRLPLALPGQSLSS</sequence>
<evidence type="ECO:0000256" key="4">
    <source>
        <dbReference type="SAM" id="Phobius"/>
    </source>
</evidence>
<evidence type="ECO:0000313" key="7">
    <source>
        <dbReference type="Proteomes" id="UP000037566"/>
    </source>
</evidence>
<feature type="transmembrane region" description="Helical" evidence="4">
    <location>
        <begin position="30"/>
        <end position="48"/>
    </location>
</feature>
<dbReference type="SUPFAM" id="SSF103473">
    <property type="entry name" value="MFS general substrate transporter"/>
    <property type="match status" value="1"/>
</dbReference>
<evidence type="ECO:0000256" key="1">
    <source>
        <dbReference type="ARBA" id="ARBA00022692"/>
    </source>
</evidence>
<accession>A0A0M0EFS7</accession>
<evidence type="ECO:0000313" key="6">
    <source>
        <dbReference type="EMBL" id="KON64100.1"/>
    </source>
</evidence>
<dbReference type="InterPro" id="IPR036259">
    <property type="entry name" value="MFS_trans_sf"/>
</dbReference>
<dbReference type="InterPro" id="IPR020846">
    <property type="entry name" value="MFS_dom"/>
</dbReference>
<keyword evidence="7" id="KW-1185">Reference proteome</keyword>
<keyword evidence="1 4" id="KW-0812">Transmembrane</keyword>
<dbReference type="STRING" id="33995.KOEU_24510"/>